<evidence type="ECO:0000313" key="5">
    <source>
        <dbReference type="Proteomes" id="UP001630127"/>
    </source>
</evidence>
<feature type="compositionally biased region" description="Polar residues" evidence="2">
    <location>
        <begin position="320"/>
        <end position="334"/>
    </location>
</feature>
<feature type="region of interest" description="Disordered" evidence="2">
    <location>
        <begin position="312"/>
        <end position="334"/>
    </location>
</feature>
<dbReference type="PANTHER" id="PTHR36335">
    <property type="entry name" value="CHAPERONE DNAJ-DOMAIN SUPERFAMILY PROTEIN"/>
    <property type="match status" value="1"/>
</dbReference>
<reference evidence="4 5" key="1">
    <citation type="submission" date="2024-11" db="EMBL/GenBank/DDBJ databases">
        <title>A near-complete genome assembly of Cinchona calisaya.</title>
        <authorList>
            <person name="Lian D.C."/>
            <person name="Zhao X.W."/>
            <person name="Wei L."/>
        </authorList>
    </citation>
    <scope>NUCLEOTIDE SEQUENCE [LARGE SCALE GENOMIC DNA]</scope>
    <source>
        <tissue evidence="4">Nenye</tissue>
    </source>
</reference>
<dbReference type="InterPro" id="IPR001623">
    <property type="entry name" value="DnaJ_domain"/>
</dbReference>
<gene>
    <name evidence="4" type="ORF">ACH5RR_035984</name>
</gene>
<dbReference type="PROSITE" id="PS50076">
    <property type="entry name" value="DNAJ_2"/>
    <property type="match status" value="1"/>
</dbReference>
<feature type="domain" description="J" evidence="3">
    <location>
        <begin position="488"/>
        <end position="557"/>
    </location>
</feature>
<dbReference type="SUPFAM" id="SSF46565">
    <property type="entry name" value="Chaperone J-domain"/>
    <property type="match status" value="1"/>
</dbReference>
<dbReference type="InterPro" id="IPR036869">
    <property type="entry name" value="J_dom_sf"/>
</dbReference>
<comment type="caution">
    <text evidence="4">The sequence shown here is derived from an EMBL/GenBank/DDBJ whole genome shotgun (WGS) entry which is preliminary data.</text>
</comment>
<dbReference type="AlphaFoldDB" id="A0ABD2Y6V6"/>
<sequence>MSGTSVTCSQPRPCSGSKTLRRCWNRRETDDVVLIDVDSDSFDNVIIIDVPESLTKRSRGTSVLRNNKKGSWETVICLDDDENTDNIYAHSGVKVDENLDTGGSSSKSSCPVSGNFASISSAVADDCQVIHESMSPVKLWKCKRTYFGKGSARNRYGLGADTVSCSSESDYLDCELMVGPFGTIREQWEKASLKRKCDNHIGQPGVEDPAVVFSEAHQNVNVANVVEKEPSMLHCQHSVNDEVDHGKPIFGDKGTNLQETVCMSNLHGLQQETKHRVDSSKEKLVSEQALAIDPRSSDNYVTETFLSQRNNRLDHHPHSSEQIPESPSTTSSLINSTQPVQSQLCSVNVNEESGKLVLNSQMEDARDDPVHGLGAGVMLNSEGCIFIGREKLKETDKFKKALEEELASRRRALQIQAEEAQKLWHLQKRKKAESMRLLDMERRQKQRVEEIRETQKKDEENMNLKEVIRAAVRKELKQLELTCHDMASVLQGLGVLVGVVGQHPSLNEVRLAYKRALLTFHPDRASGSEVRQQVEAEEKFKLISRMKEKFLPTWQTF</sequence>
<dbReference type="EMBL" id="JBJUIK010000015">
    <property type="protein sequence ID" value="KAL3501535.1"/>
    <property type="molecule type" value="Genomic_DNA"/>
</dbReference>
<evidence type="ECO:0000256" key="2">
    <source>
        <dbReference type="SAM" id="MobiDB-lite"/>
    </source>
</evidence>
<dbReference type="Gene3D" id="1.10.287.110">
    <property type="entry name" value="DnaJ domain"/>
    <property type="match status" value="1"/>
</dbReference>
<dbReference type="CDD" id="cd06257">
    <property type="entry name" value="DnaJ"/>
    <property type="match status" value="1"/>
</dbReference>
<keyword evidence="5" id="KW-1185">Reference proteome</keyword>
<evidence type="ECO:0000313" key="4">
    <source>
        <dbReference type="EMBL" id="KAL3501535.1"/>
    </source>
</evidence>
<dbReference type="Proteomes" id="UP001630127">
    <property type="component" value="Unassembled WGS sequence"/>
</dbReference>
<evidence type="ECO:0000256" key="1">
    <source>
        <dbReference type="SAM" id="Coils"/>
    </source>
</evidence>
<dbReference type="PANTHER" id="PTHR36335:SF1">
    <property type="entry name" value="CHAPERONE DNAJ-DOMAIN SUPERFAMILY PROTEIN"/>
    <property type="match status" value="1"/>
</dbReference>
<name>A0ABD2Y6V6_9GENT</name>
<accession>A0ABD2Y6V6</accession>
<feature type="coiled-coil region" evidence="1">
    <location>
        <begin position="399"/>
        <end position="458"/>
    </location>
</feature>
<proteinExistence type="predicted"/>
<organism evidence="4 5">
    <name type="scientific">Cinchona calisaya</name>
    <dbReference type="NCBI Taxonomy" id="153742"/>
    <lineage>
        <taxon>Eukaryota</taxon>
        <taxon>Viridiplantae</taxon>
        <taxon>Streptophyta</taxon>
        <taxon>Embryophyta</taxon>
        <taxon>Tracheophyta</taxon>
        <taxon>Spermatophyta</taxon>
        <taxon>Magnoliopsida</taxon>
        <taxon>eudicotyledons</taxon>
        <taxon>Gunneridae</taxon>
        <taxon>Pentapetalae</taxon>
        <taxon>asterids</taxon>
        <taxon>lamiids</taxon>
        <taxon>Gentianales</taxon>
        <taxon>Rubiaceae</taxon>
        <taxon>Cinchonoideae</taxon>
        <taxon>Cinchoneae</taxon>
        <taxon>Cinchona</taxon>
    </lineage>
</organism>
<keyword evidence="1" id="KW-0175">Coiled coil</keyword>
<evidence type="ECO:0000259" key="3">
    <source>
        <dbReference type="PROSITE" id="PS50076"/>
    </source>
</evidence>
<protein>
    <recommendedName>
        <fullName evidence="3">J domain-containing protein</fullName>
    </recommendedName>
</protein>